<evidence type="ECO:0000313" key="5">
    <source>
        <dbReference type="EMBL" id="KKN16425.1"/>
    </source>
</evidence>
<proteinExistence type="predicted"/>
<dbReference type="InterPro" id="IPR000792">
    <property type="entry name" value="Tscrpt_reg_LuxR_C"/>
</dbReference>
<evidence type="ECO:0000259" key="4">
    <source>
        <dbReference type="PROSITE" id="PS50043"/>
    </source>
</evidence>
<feature type="domain" description="HTH luxR-type" evidence="4">
    <location>
        <begin position="52"/>
        <end position="119"/>
    </location>
</feature>
<evidence type="ECO:0000256" key="3">
    <source>
        <dbReference type="ARBA" id="ARBA00023163"/>
    </source>
</evidence>
<protein>
    <recommendedName>
        <fullName evidence="4">HTH luxR-type domain-containing protein</fullName>
    </recommendedName>
</protein>
<evidence type="ECO:0000256" key="1">
    <source>
        <dbReference type="ARBA" id="ARBA00023015"/>
    </source>
</evidence>
<name>A0A0F9NA54_9ZZZZ</name>
<keyword evidence="2" id="KW-0238">DNA-binding</keyword>
<comment type="caution">
    <text evidence="5">The sequence shown here is derived from an EMBL/GenBank/DDBJ whole genome shotgun (WGS) entry which is preliminary data.</text>
</comment>
<reference evidence="5" key="1">
    <citation type="journal article" date="2015" name="Nature">
        <title>Complex archaea that bridge the gap between prokaryotes and eukaryotes.</title>
        <authorList>
            <person name="Spang A."/>
            <person name="Saw J.H."/>
            <person name="Jorgensen S.L."/>
            <person name="Zaremba-Niedzwiedzka K."/>
            <person name="Martijn J."/>
            <person name="Lind A.E."/>
            <person name="van Eijk R."/>
            <person name="Schleper C."/>
            <person name="Guy L."/>
            <person name="Ettema T.J."/>
        </authorList>
    </citation>
    <scope>NUCLEOTIDE SEQUENCE</scope>
</reference>
<dbReference type="EMBL" id="LAZR01003615">
    <property type="protein sequence ID" value="KKN16425.1"/>
    <property type="molecule type" value="Genomic_DNA"/>
</dbReference>
<dbReference type="Pfam" id="PF00196">
    <property type="entry name" value="GerE"/>
    <property type="match status" value="1"/>
</dbReference>
<dbReference type="GO" id="GO:0006355">
    <property type="term" value="P:regulation of DNA-templated transcription"/>
    <property type="evidence" value="ECO:0007669"/>
    <property type="project" value="InterPro"/>
</dbReference>
<dbReference type="SMART" id="SM00421">
    <property type="entry name" value="HTH_LUXR"/>
    <property type="match status" value="1"/>
</dbReference>
<sequence>MPDLVITGYFMVDWRTGGLRVVQELQAGAGDEVPVGFSLRLTLPDIRPVVEGGAALVSVHYSEREVRVLGLMAAGCTTTEIAAQIFVSPATVKRCRSGIYRKLGVRNAREAVAQGFKTQLI</sequence>
<keyword evidence="1" id="KW-0805">Transcription regulation</keyword>
<dbReference type="PANTHER" id="PTHR44688:SF16">
    <property type="entry name" value="DNA-BINDING TRANSCRIPTIONAL ACTIVATOR DEVR_DOSR"/>
    <property type="match status" value="1"/>
</dbReference>
<dbReference type="AlphaFoldDB" id="A0A0F9NA54"/>
<accession>A0A0F9NA54</accession>
<organism evidence="5">
    <name type="scientific">marine sediment metagenome</name>
    <dbReference type="NCBI Taxonomy" id="412755"/>
    <lineage>
        <taxon>unclassified sequences</taxon>
        <taxon>metagenomes</taxon>
        <taxon>ecological metagenomes</taxon>
    </lineage>
</organism>
<dbReference type="InterPro" id="IPR036388">
    <property type="entry name" value="WH-like_DNA-bd_sf"/>
</dbReference>
<gene>
    <name evidence="5" type="ORF">LCGC14_0976030</name>
</gene>
<dbReference type="Gene3D" id="1.10.10.10">
    <property type="entry name" value="Winged helix-like DNA-binding domain superfamily/Winged helix DNA-binding domain"/>
    <property type="match status" value="1"/>
</dbReference>
<dbReference type="PANTHER" id="PTHR44688">
    <property type="entry name" value="DNA-BINDING TRANSCRIPTIONAL ACTIVATOR DEVR_DOSR"/>
    <property type="match status" value="1"/>
</dbReference>
<dbReference type="InterPro" id="IPR016032">
    <property type="entry name" value="Sig_transdc_resp-reg_C-effctor"/>
</dbReference>
<dbReference type="SUPFAM" id="SSF46894">
    <property type="entry name" value="C-terminal effector domain of the bipartite response regulators"/>
    <property type="match status" value="1"/>
</dbReference>
<evidence type="ECO:0000256" key="2">
    <source>
        <dbReference type="ARBA" id="ARBA00023125"/>
    </source>
</evidence>
<dbReference type="PROSITE" id="PS50043">
    <property type="entry name" value="HTH_LUXR_2"/>
    <property type="match status" value="1"/>
</dbReference>
<keyword evidence="3" id="KW-0804">Transcription</keyword>
<dbReference type="GO" id="GO:0003677">
    <property type="term" value="F:DNA binding"/>
    <property type="evidence" value="ECO:0007669"/>
    <property type="project" value="UniProtKB-KW"/>
</dbReference>
<dbReference type="PRINTS" id="PR00038">
    <property type="entry name" value="HTHLUXR"/>
</dbReference>
<dbReference type="CDD" id="cd06170">
    <property type="entry name" value="LuxR_C_like"/>
    <property type="match status" value="1"/>
</dbReference>